<dbReference type="SUPFAM" id="SSF56770">
    <property type="entry name" value="HydA/Nqo6-like"/>
    <property type="match status" value="1"/>
</dbReference>
<organism evidence="3 4">
    <name type="scientific">Calditerrivibrio nitroreducens</name>
    <dbReference type="NCBI Taxonomy" id="477976"/>
    <lineage>
        <taxon>Bacteria</taxon>
        <taxon>Pseudomonadati</taxon>
        <taxon>Deferribacterota</taxon>
        <taxon>Deferribacteres</taxon>
        <taxon>Deferribacterales</taxon>
        <taxon>Calditerrivibrionaceae</taxon>
    </lineage>
</organism>
<reference evidence="3 4" key="1">
    <citation type="submission" date="2018-01" db="EMBL/GenBank/DDBJ databases">
        <title>Metagenomic assembled genomes from two thermal pools in the Uzon Caldera, Kamchatka, Russia.</title>
        <authorList>
            <person name="Wilkins L."/>
            <person name="Ettinger C."/>
        </authorList>
    </citation>
    <scope>NUCLEOTIDE SEQUENCE [LARGE SCALE GENOMIC DNA]</scope>
    <source>
        <strain evidence="3">ZAV-05</strain>
    </source>
</reference>
<protein>
    <submittedName>
        <fullName evidence="3">NADP oxidoreductase</fullName>
    </submittedName>
</protein>
<dbReference type="Gene3D" id="3.40.50.700">
    <property type="entry name" value="NADH:ubiquinone oxidoreductase-like, 20kDa subunit"/>
    <property type="match status" value="1"/>
</dbReference>
<dbReference type="InterPro" id="IPR006137">
    <property type="entry name" value="NADH_UbQ_OxRdtase-like_20kDa"/>
</dbReference>
<dbReference type="Pfam" id="PF01058">
    <property type="entry name" value="Oxidored_q6"/>
    <property type="match status" value="1"/>
</dbReference>
<dbReference type="PANTHER" id="PTHR42845">
    <property type="entry name" value="COENZYME F420-REDUCING HYDROGENASE, GAMMA SUBUNIT"/>
    <property type="match status" value="1"/>
</dbReference>
<dbReference type="EMBL" id="PNIN01000027">
    <property type="protein sequence ID" value="PMP72108.1"/>
    <property type="molecule type" value="Genomic_DNA"/>
</dbReference>
<gene>
    <name evidence="3" type="ORF">C0187_02335</name>
</gene>
<comment type="caution">
    <text evidence="3">The sequence shown here is derived from an EMBL/GenBank/DDBJ whole genome shotgun (WGS) entry which is preliminary data.</text>
</comment>
<evidence type="ECO:0000259" key="2">
    <source>
        <dbReference type="Pfam" id="PF01058"/>
    </source>
</evidence>
<feature type="domain" description="NADH:ubiquinone oxidoreductase-like 20kDa subunit" evidence="2">
    <location>
        <begin position="13"/>
        <end position="158"/>
    </location>
</feature>
<dbReference type="InterPro" id="IPR051349">
    <property type="entry name" value="Hydrogenase_assoc-protein"/>
</dbReference>
<dbReference type="Proteomes" id="UP000242881">
    <property type="component" value="Unassembled WGS sequence"/>
</dbReference>
<evidence type="ECO:0000313" key="3">
    <source>
        <dbReference type="EMBL" id="PMP72108.1"/>
    </source>
</evidence>
<evidence type="ECO:0000256" key="1">
    <source>
        <dbReference type="ARBA" id="ARBA00023002"/>
    </source>
</evidence>
<accession>A0A2J6WP15</accession>
<dbReference type="AlphaFoldDB" id="A0A2J6WP15"/>
<name>A0A2J6WP15_9BACT</name>
<sequence length="176" mass="19925">MKKKLATVWLDGCSGCHMSFLDIDERLLEVLQFFDIVYSPLVDFKEFPESVDVTFVEGAVSTTEDIKKIKEIRKKSSIIVAMGDCAITGNVPSMRNSFKLNSVIDRGYAENSDKHNKVEFFDVPPLLTNVLPVNAIIHVNYYLPGCPPPADAFYNLIKSILNQEKFDVFQHTRFGK</sequence>
<proteinExistence type="predicted"/>
<dbReference type="GO" id="GO:0051536">
    <property type="term" value="F:iron-sulfur cluster binding"/>
    <property type="evidence" value="ECO:0007669"/>
    <property type="project" value="InterPro"/>
</dbReference>
<dbReference type="PANTHER" id="PTHR42845:SF1">
    <property type="entry name" value="HYDROGENASE SMALL SUBUNIT"/>
    <property type="match status" value="1"/>
</dbReference>
<dbReference type="InterPro" id="IPR037024">
    <property type="entry name" value="NiFe_Hase_small_N_sf"/>
</dbReference>
<keyword evidence="1" id="KW-0560">Oxidoreductase</keyword>
<dbReference type="GO" id="GO:0016491">
    <property type="term" value="F:oxidoreductase activity"/>
    <property type="evidence" value="ECO:0007669"/>
    <property type="project" value="UniProtKB-KW"/>
</dbReference>
<evidence type="ECO:0000313" key="4">
    <source>
        <dbReference type="Proteomes" id="UP000242881"/>
    </source>
</evidence>